<evidence type="ECO:0000313" key="1">
    <source>
        <dbReference type="EMBL" id="CAB4862608.1"/>
    </source>
</evidence>
<protein>
    <submittedName>
        <fullName evidence="1">Unannotated protein</fullName>
    </submittedName>
</protein>
<sequence length="61" mass="6844">MRVLRHGGGTSELSVRLPQSIEPTDVVVLDLVDTLGEVRERVTMRRQNRAHLSAELAHLVE</sequence>
<dbReference type="EMBL" id="CAFBLR010000016">
    <property type="protein sequence ID" value="CAB4862608.1"/>
    <property type="molecule type" value="Genomic_DNA"/>
</dbReference>
<proteinExistence type="predicted"/>
<name>A0A6J7D0P1_9ZZZZ</name>
<organism evidence="1">
    <name type="scientific">freshwater metagenome</name>
    <dbReference type="NCBI Taxonomy" id="449393"/>
    <lineage>
        <taxon>unclassified sequences</taxon>
        <taxon>metagenomes</taxon>
        <taxon>ecological metagenomes</taxon>
    </lineage>
</organism>
<gene>
    <name evidence="1" type="ORF">UFOPK3417_00308</name>
</gene>
<reference evidence="1" key="1">
    <citation type="submission" date="2020-05" db="EMBL/GenBank/DDBJ databases">
        <authorList>
            <person name="Chiriac C."/>
            <person name="Salcher M."/>
            <person name="Ghai R."/>
            <person name="Kavagutti S V."/>
        </authorList>
    </citation>
    <scope>NUCLEOTIDE SEQUENCE</scope>
</reference>
<dbReference type="AlphaFoldDB" id="A0A6J7D0P1"/>
<accession>A0A6J7D0P1</accession>